<keyword evidence="8 12" id="KW-0560">Oxidoreductase</keyword>
<dbReference type="SFLD" id="SFLDG01063">
    <property type="entry name" value="activating_enzymes__group_1"/>
    <property type="match status" value="1"/>
</dbReference>
<dbReference type="PROSITE" id="PS51918">
    <property type="entry name" value="RADICAL_SAM"/>
    <property type="match status" value="1"/>
</dbReference>
<keyword evidence="10" id="KW-0411">Iron-sulfur</keyword>
<evidence type="ECO:0000256" key="1">
    <source>
        <dbReference type="ARBA" id="ARBA00001966"/>
    </source>
</evidence>
<dbReference type="GO" id="GO:0046872">
    <property type="term" value="F:metal ion binding"/>
    <property type="evidence" value="ECO:0007669"/>
    <property type="project" value="UniProtKB-KW"/>
</dbReference>
<dbReference type="EC" id="1.97.1.-" evidence="12"/>
<evidence type="ECO:0000256" key="9">
    <source>
        <dbReference type="ARBA" id="ARBA00023004"/>
    </source>
</evidence>
<dbReference type="PROSITE" id="PS01087">
    <property type="entry name" value="RADICAL_ACTIVATING"/>
    <property type="match status" value="1"/>
</dbReference>
<organism evidence="14 15">
    <name type="scientific">Hominiventricola filiformis</name>
    <dbReference type="NCBI Taxonomy" id="2885352"/>
    <lineage>
        <taxon>Bacteria</taxon>
        <taxon>Bacillati</taxon>
        <taxon>Bacillota</taxon>
        <taxon>Clostridia</taxon>
        <taxon>Lachnospirales</taxon>
        <taxon>Lachnospiraceae</taxon>
        <taxon>Hominiventricola</taxon>
    </lineage>
</organism>
<dbReference type="InterPro" id="IPR001989">
    <property type="entry name" value="Radical_activat_CS"/>
</dbReference>
<evidence type="ECO:0000256" key="6">
    <source>
        <dbReference type="ARBA" id="ARBA00022691"/>
    </source>
</evidence>
<evidence type="ECO:0000256" key="10">
    <source>
        <dbReference type="ARBA" id="ARBA00023014"/>
    </source>
</evidence>
<accession>A0AAE3ABX7</accession>
<dbReference type="SFLD" id="SFLDG01066">
    <property type="entry name" value="organic_radical-activating_enz"/>
    <property type="match status" value="1"/>
</dbReference>
<dbReference type="PIRSF" id="PIRSF000368">
    <property type="entry name" value="NrdG"/>
    <property type="match status" value="1"/>
</dbReference>
<dbReference type="SFLD" id="SFLDF00299">
    <property type="entry name" value="anaerobic_ribonucleoside-triph"/>
    <property type="match status" value="1"/>
</dbReference>
<dbReference type="GO" id="GO:0043365">
    <property type="term" value="F:[formate-C-acetyltransferase]-activating enzyme activity"/>
    <property type="evidence" value="ECO:0007669"/>
    <property type="project" value="InterPro"/>
</dbReference>
<dbReference type="EMBL" id="JAJEPS010000025">
    <property type="protein sequence ID" value="MCC2127615.1"/>
    <property type="molecule type" value="Genomic_DNA"/>
</dbReference>
<dbReference type="AlphaFoldDB" id="A0AAE3ABX7"/>
<dbReference type="CDD" id="cd01335">
    <property type="entry name" value="Radical_SAM"/>
    <property type="match status" value="1"/>
</dbReference>
<evidence type="ECO:0000256" key="7">
    <source>
        <dbReference type="ARBA" id="ARBA00022723"/>
    </source>
</evidence>
<dbReference type="PANTHER" id="PTHR30352:SF2">
    <property type="entry name" value="ANAEROBIC RIBONUCLEOSIDE-TRIPHOSPHATE REDUCTASE-ACTIVATING PROTEIN"/>
    <property type="match status" value="1"/>
</dbReference>
<evidence type="ECO:0000256" key="4">
    <source>
        <dbReference type="ARBA" id="ARBA00014281"/>
    </source>
</evidence>
<dbReference type="PANTHER" id="PTHR30352">
    <property type="entry name" value="PYRUVATE FORMATE-LYASE-ACTIVATING ENZYME"/>
    <property type="match status" value="1"/>
</dbReference>
<dbReference type="GO" id="GO:0004748">
    <property type="term" value="F:ribonucleoside-diphosphate reductase activity, thioredoxin disulfide as acceptor"/>
    <property type="evidence" value="ECO:0007669"/>
    <property type="project" value="TreeGrafter"/>
</dbReference>
<sequence>MLNTACPKLRIAGTVQDSIVDGPGIRFVIFTQGCPHHCPGCHNPQTHDFAGGYEVNSEELIQKMEENPLLSGVTFSGGEPFCQAEALVPIAEAVKAAGKHLMVYTGYLYEQLLAMKDPFVQRLLKLADVLVDGPFILAERNLTLQYRGSENQRVIDLKKTKEAGEIVLYRSEYEELEDCW</sequence>
<comment type="cofactor">
    <cofactor evidence="1">
        <name>[4Fe-4S] cluster</name>
        <dbReference type="ChEBI" id="CHEBI:49883"/>
    </cofactor>
</comment>
<proteinExistence type="inferred from homology"/>
<evidence type="ECO:0000313" key="14">
    <source>
        <dbReference type="EMBL" id="MCC2127615.1"/>
    </source>
</evidence>
<comment type="function">
    <text evidence="2 12">Activation of anaerobic ribonucleoside-triphosphate reductase under anaerobic conditions by generation of an organic free radical, using S-adenosylmethionine and reduced flavodoxin as cosubstrates to produce 5'-deoxy-adenosine.</text>
</comment>
<dbReference type="Proteomes" id="UP001198220">
    <property type="component" value="Unassembled WGS sequence"/>
</dbReference>
<dbReference type="GO" id="GO:0051539">
    <property type="term" value="F:4 iron, 4 sulfur cluster binding"/>
    <property type="evidence" value="ECO:0007669"/>
    <property type="project" value="UniProtKB-KW"/>
</dbReference>
<protein>
    <recommendedName>
        <fullName evidence="4 12">Anaerobic ribonucleoside-triphosphate reductase-activating protein</fullName>
        <ecNumber evidence="12">1.97.1.-</ecNumber>
    </recommendedName>
</protein>
<evidence type="ECO:0000256" key="12">
    <source>
        <dbReference type="PIRNR" id="PIRNR000368"/>
    </source>
</evidence>
<name>A0AAE3ABX7_9FIRM</name>
<evidence type="ECO:0000313" key="15">
    <source>
        <dbReference type="Proteomes" id="UP001198220"/>
    </source>
</evidence>
<reference evidence="14 15" key="1">
    <citation type="submission" date="2021-10" db="EMBL/GenBank/DDBJ databases">
        <title>Anaerobic single-cell dispensing facilitates the cultivation of human gut bacteria.</title>
        <authorList>
            <person name="Afrizal A."/>
        </authorList>
    </citation>
    <scope>NUCLEOTIDE SEQUENCE [LARGE SCALE GENOMIC DNA]</scope>
    <source>
        <strain evidence="14 15">CLA-AA-H276</strain>
    </source>
</reference>
<dbReference type="SUPFAM" id="SSF102114">
    <property type="entry name" value="Radical SAM enzymes"/>
    <property type="match status" value="1"/>
</dbReference>
<dbReference type="NCBIfam" id="TIGR02491">
    <property type="entry name" value="NrdG"/>
    <property type="match status" value="1"/>
</dbReference>
<dbReference type="InterPro" id="IPR034457">
    <property type="entry name" value="Organic_radical-activating"/>
</dbReference>
<dbReference type="Pfam" id="PF13353">
    <property type="entry name" value="Fer4_12"/>
    <property type="match status" value="1"/>
</dbReference>
<evidence type="ECO:0000256" key="2">
    <source>
        <dbReference type="ARBA" id="ARBA00003852"/>
    </source>
</evidence>
<gene>
    <name evidence="14" type="primary">nrdG</name>
    <name evidence="14" type="ORF">LKD36_15800</name>
</gene>
<evidence type="ECO:0000256" key="11">
    <source>
        <dbReference type="ARBA" id="ARBA00047365"/>
    </source>
</evidence>
<dbReference type="InterPro" id="IPR013785">
    <property type="entry name" value="Aldolase_TIM"/>
</dbReference>
<evidence type="ECO:0000256" key="8">
    <source>
        <dbReference type="ARBA" id="ARBA00023002"/>
    </source>
</evidence>
<dbReference type="Gene3D" id="3.20.20.70">
    <property type="entry name" value="Aldolase class I"/>
    <property type="match status" value="1"/>
</dbReference>
<feature type="domain" description="Radical SAM core" evidence="13">
    <location>
        <begin position="20"/>
        <end position="180"/>
    </location>
</feature>
<comment type="catalytic activity">
    <reaction evidence="11">
        <text>glycyl-[protein] + reduced [flavodoxin] + S-adenosyl-L-methionine = glycin-2-yl radical-[protein] + semiquinone [flavodoxin] + 5'-deoxyadenosine + L-methionine + H(+)</text>
        <dbReference type="Rhea" id="RHEA:61976"/>
        <dbReference type="Rhea" id="RHEA-COMP:10622"/>
        <dbReference type="Rhea" id="RHEA-COMP:14480"/>
        <dbReference type="Rhea" id="RHEA-COMP:15993"/>
        <dbReference type="Rhea" id="RHEA-COMP:15994"/>
        <dbReference type="ChEBI" id="CHEBI:15378"/>
        <dbReference type="ChEBI" id="CHEBI:17319"/>
        <dbReference type="ChEBI" id="CHEBI:29947"/>
        <dbReference type="ChEBI" id="CHEBI:32722"/>
        <dbReference type="ChEBI" id="CHEBI:57618"/>
        <dbReference type="ChEBI" id="CHEBI:57844"/>
        <dbReference type="ChEBI" id="CHEBI:59789"/>
        <dbReference type="ChEBI" id="CHEBI:140311"/>
    </reaction>
</comment>
<evidence type="ECO:0000259" key="13">
    <source>
        <dbReference type="PROSITE" id="PS51918"/>
    </source>
</evidence>
<keyword evidence="6" id="KW-0949">S-adenosyl-L-methionine</keyword>
<evidence type="ECO:0000256" key="5">
    <source>
        <dbReference type="ARBA" id="ARBA00022485"/>
    </source>
</evidence>
<dbReference type="RefSeq" id="WP_308460200.1">
    <property type="nucleotide sequence ID" value="NZ_JAJEPS010000025.1"/>
</dbReference>
<evidence type="ECO:0000256" key="3">
    <source>
        <dbReference type="ARBA" id="ARBA00009777"/>
    </source>
</evidence>
<keyword evidence="5" id="KW-0004">4Fe-4S</keyword>
<keyword evidence="9" id="KW-0408">Iron</keyword>
<comment type="similarity">
    <text evidence="3 12">Belongs to the organic radical-activating enzymes family.</text>
</comment>
<keyword evidence="15" id="KW-1185">Reference proteome</keyword>
<dbReference type="InterPro" id="IPR007197">
    <property type="entry name" value="rSAM"/>
</dbReference>
<keyword evidence="7" id="KW-0479">Metal-binding</keyword>
<dbReference type="InterPro" id="IPR058240">
    <property type="entry name" value="rSAM_sf"/>
</dbReference>
<comment type="caution">
    <text evidence="14">The sequence shown here is derived from an EMBL/GenBank/DDBJ whole genome shotgun (WGS) entry which is preliminary data.</text>
</comment>
<dbReference type="SFLD" id="SFLDS00029">
    <property type="entry name" value="Radical_SAM"/>
    <property type="match status" value="1"/>
</dbReference>
<dbReference type="InterPro" id="IPR012837">
    <property type="entry name" value="NrdG"/>
</dbReference>